<feature type="non-terminal residue" evidence="1">
    <location>
        <position position="1"/>
    </location>
</feature>
<feature type="non-terminal residue" evidence="1">
    <location>
        <position position="37"/>
    </location>
</feature>
<accession>A6KED5</accession>
<dbReference type="EMBL" id="CH474040">
    <property type="protein sequence ID" value="EDL88440.1"/>
    <property type="molecule type" value="Genomic_DNA"/>
</dbReference>
<dbReference type="Proteomes" id="UP000234681">
    <property type="component" value="Chromosome 15"/>
</dbReference>
<protein>
    <submittedName>
        <fullName evidence="1">RCG61176</fullName>
    </submittedName>
</protein>
<proteinExistence type="predicted"/>
<organism evidence="1 2">
    <name type="scientific">Rattus norvegicus</name>
    <name type="common">Rat</name>
    <dbReference type="NCBI Taxonomy" id="10116"/>
    <lineage>
        <taxon>Eukaryota</taxon>
        <taxon>Metazoa</taxon>
        <taxon>Chordata</taxon>
        <taxon>Craniata</taxon>
        <taxon>Vertebrata</taxon>
        <taxon>Euteleostomi</taxon>
        <taxon>Mammalia</taxon>
        <taxon>Eutheria</taxon>
        <taxon>Euarchontoglires</taxon>
        <taxon>Glires</taxon>
        <taxon>Rodentia</taxon>
        <taxon>Myomorpha</taxon>
        <taxon>Muroidea</taxon>
        <taxon>Muridae</taxon>
        <taxon>Murinae</taxon>
        <taxon>Rattus</taxon>
    </lineage>
</organism>
<reference evidence="1 2" key="1">
    <citation type="submission" date="2005-07" db="EMBL/GenBank/DDBJ databases">
        <authorList>
            <person name="Mural R.J."/>
            <person name="Li P.W."/>
            <person name="Adams M.D."/>
            <person name="Amanatides P.G."/>
            <person name="Baden-Tillson H."/>
            <person name="Barnstead M."/>
            <person name="Chin S.H."/>
            <person name="Dew I."/>
            <person name="Evans C.A."/>
            <person name="Ferriera S."/>
            <person name="Flanigan M."/>
            <person name="Fosler C."/>
            <person name="Glodek A."/>
            <person name="Gu Z."/>
            <person name="Holt R.A."/>
            <person name="Jennings D."/>
            <person name="Kraft C.L."/>
            <person name="Lu F."/>
            <person name="Nguyen T."/>
            <person name="Nusskern D.R."/>
            <person name="Pfannkoch C.M."/>
            <person name="Sitter C."/>
            <person name="Sutton G.G."/>
            <person name="Venter J.C."/>
            <person name="Wang Z."/>
            <person name="Woodage T."/>
            <person name="Zheng X.H."/>
            <person name="Zhong F."/>
        </authorList>
    </citation>
    <scope>NUCLEOTIDE SEQUENCE [LARGE SCALE GENOMIC DNA]</scope>
    <source>
        <strain>BN</strain>
        <strain evidence="2">Sprague-Dawley</strain>
    </source>
</reference>
<gene>
    <name evidence="1" type="ORF">rCG_61176</name>
</gene>
<evidence type="ECO:0000313" key="1">
    <source>
        <dbReference type="EMBL" id="EDL88440.1"/>
    </source>
</evidence>
<evidence type="ECO:0000313" key="2">
    <source>
        <dbReference type="Proteomes" id="UP000234681"/>
    </source>
</evidence>
<sequence length="37" mass="4295">SFFHCCGLLGSSERTQTLLLRSPYLCTRRNQGRGHWL</sequence>
<name>A6KED5_RAT</name>
<dbReference type="AlphaFoldDB" id="A6KED5"/>